<keyword evidence="2" id="KW-1185">Reference proteome</keyword>
<sequence>MQQTRLSSCKLIICKSLGDLHHLLARRPVNILRPFLQKTYFSLKVVGQEPPSKKALDKVAFLQSKGVVGYNKKKN</sequence>
<name>A0ABU6HAW6_9BACI</name>
<dbReference type="RefSeq" id="WP_092643818.1">
    <property type="nucleotide sequence ID" value="NZ_JARRTL010000097.1"/>
</dbReference>
<reference evidence="1 2" key="1">
    <citation type="submission" date="2023-03" db="EMBL/GenBank/DDBJ databases">
        <title>Agriculturally important microbes genome sequencing.</title>
        <authorList>
            <person name="Dunlap C."/>
        </authorList>
    </citation>
    <scope>NUCLEOTIDE SEQUENCE [LARGE SCALE GENOMIC DNA]</scope>
    <source>
        <strain evidence="1 2">CBP-3203</strain>
    </source>
</reference>
<gene>
    <name evidence="1" type="ORF">P8828_25810</name>
</gene>
<proteinExistence type="predicted"/>
<organism evidence="1 2">
    <name type="scientific">Bacillus glycinifermentans</name>
    <dbReference type="NCBI Taxonomy" id="1664069"/>
    <lineage>
        <taxon>Bacteria</taxon>
        <taxon>Bacillati</taxon>
        <taxon>Bacillota</taxon>
        <taxon>Bacilli</taxon>
        <taxon>Bacillales</taxon>
        <taxon>Bacillaceae</taxon>
        <taxon>Bacillus</taxon>
    </lineage>
</organism>
<comment type="caution">
    <text evidence="1">The sequence shown here is derived from an EMBL/GenBank/DDBJ whole genome shotgun (WGS) entry which is preliminary data.</text>
</comment>
<accession>A0ABU6HAW6</accession>
<dbReference type="Proteomes" id="UP001341297">
    <property type="component" value="Unassembled WGS sequence"/>
</dbReference>
<evidence type="ECO:0000313" key="2">
    <source>
        <dbReference type="Proteomes" id="UP001341297"/>
    </source>
</evidence>
<dbReference type="EMBL" id="JARRTL010000097">
    <property type="protein sequence ID" value="MEC0488147.1"/>
    <property type="molecule type" value="Genomic_DNA"/>
</dbReference>
<evidence type="ECO:0000313" key="1">
    <source>
        <dbReference type="EMBL" id="MEC0488147.1"/>
    </source>
</evidence>
<protein>
    <submittedName>
        <fullName evidence="1">Uncharacterized protein</fullName>
    </submittedName>
</protein>